<dbReference type="Gene3D" id="3.40.50.1220">
    <property type="entry name" value="TPP-binding domain"/>
    <property type="match status" value="1"/>
</dbReference>
<dbReference type="InterPro" id="IPR012001">
    <property type="entry name" value="Thiamin_PyroP_enz_TPP-bd_dom"/>
</dbReference>
<dbReference type="CDD" id="cd07039">
    <property type="entry name" value="TPP_PYR_POX"/>
    <property type="match status" value="1"/>
</dbReference>
<dbReference type="SUPFAM" id="SSF52518">
    <property type="entry name" value="Thiamin diphosphate-binding fold (THDP-binding)"/>
    <property type="match status" value="2"/>
</dbReference>
<dbReference type="NCBIfam" id="NF006377">
    <property type="entry name" value="PRK08611.1"/>
    <property type="match status" value="1"/>
</dbReference>
<reference evidence="8" key="1">
    <citation type="journal article" date="2019" name="Int. J. Syst. Evol. Microbiol.">
        <title>The Global Catalogue of Microorganisms (GCM) 10K type strain sequencing project: providing services to taxonomists for standard genome sequencing and annotation.</title>
        <authorList>
            <consortium name="The Broad Institute Genomics Platform"/>
            <consortium name="The Broad Institute Genome Sequencing Center for Infectious Disease"/>
            <person name="Wu L."/>
            <person name="Ma J."/>
        </authorList>
    </citation>
    <scope>NUCLEOTIDE SEQUENCE [LARGE SCALE GENOMIC DNA]</scope>
    <source>
        <strain evidence="8">CCUG 71848</strain>
    </source>
</reference>
<feature type="domain" description="Thiamine pyrophosphate enzyme N-terminal TPP-binding" evidence="6">
    <location>
        <begin position="4"/>
        <end position="118"/>
    </location>
</feature>
<keyword evidence="2 3" id="KW-0786">Thiamine pyrophosphate</keyword>
<evidence type="ECO:0000256" key="2">
    <source>
        <dbReference type="ARBA" id="ARBA00023052"/>
    </source>
</evidence>
<evidence type="ECO:0000256" key="1">
    <source>
        <dbReference type="ARBA" id="ARBA00007812"/>
    </source>
</evidence>
<dbReference type="EMBL" id="JBHTLH010000010">
    <property type="protein sequence ID" value="MFD1124559.1"/>
    <property type="molecule type" value="Genomic_DNA"/>
</dbReference>
<dbReference type="InterPro" id="IPR047210">
    <property type="entry name" value="TPP_PYR_POXB-like"/>
</dbReference>
<evidence type="ECO:0000313" key="7">
    <source>
        <dbReference type="EMBL" id="MFD1124559.1"/>
    </source>
</evidence>
<dbReference type="CDD" id="cd02014">
    <property type="entry name" value="TPP_POX"/>
    <property type="match status" value="1"/>
</dbReference>
<comment type="caution">
    <text evidence="7">The sequence shown here is derived from an EMBL/GenBank/DDBJ whole genome shotgun (WGS) entry which is preliminary data.</text>
</comment>
<keyword evidence="8" id="KW-1185">Reference proteome</keyword>
<proteinExistence type="inferred from homology"/>
<comment type="similarity">
    <text evidence="1 3">Belongs to the TPP enzyme family.</text>
</comment>
<dbReference type="PANTHER" id="PTHR42981">
    <property type="entry name" value="PYRUVATE DEHYDROGENASE [UBIQUINONE]"/>
    <property type="match status" value="1"/>
</dbReference>
<dbReference type="InterPro" id="IPR000399">
    <property type="entry name" value="TPP-bd_CS"/>
</dbReference>
<protein>
    <submittedName>
        <fullName evidence="7">Pyruvate oxidase</fullName>
        <ecNumber evidence="7">1.2.3.3</ecNumber>
    </submittedName>
</protein>
<organism evidence="7 8">
    <name type="scientific">Lentilactobacillus raoultii</name>
    <dbReference type="NCBI Taxonomy" id="1987503"/>
    <lineage>
        <taxon>Bacteria</taxon>
        <taxon>Bacillati</taxon>
        <taxon>Bacillota</taxon>
        <taxon>Bacilli</taxon>
        <taxon>Lactobacillales</taxon>
        <taxon>Lactobacillaceae</taxon>
        <taxon>Lentilactobacillus</taxon>
    </lineage>
</organism>
<feature type="domain" description="Thiamine pyrophosphate enzyme TPP-binding" evidence="5">
    <location>
        <begin position="384"/>
        <end position="530"/>
    </location>
</feature>
<dbReference type="InterPro" id="IPR047211">
    <property type="entry name" value="POXB-like"/>
</dbReference>
<dbReference type="Proteomes" id="UP001597156">
    <property type="component" value="Unassembled WGS sequence"/>
</dbReference>
<evidence type="ECO:0000256" key="3">
    <source>
        <dbReference type="RuleBase" id="RU362132"/>
    </source>
</evidence>
<keyword evidence="7" id="KW-0560">Oxidoreductase</keyword>
<dbReference type="Gene3D" id="3.40.50.970">
    <property type="match status" value="2"/>
</dbReference>
<dbReference type="InterPro" id="IPR047212">
    <property type="entry name" value="TPP_POXB-like"/>
</dbReference>
<dbReference type="Pfam" id="PF00205">
    <property type="entry name" value="TPP_enzyme_M"/>
    <property type="match status" value="1"/>
</dbReference>
<evidence type="ECO:0000259" key="4">
    <source>
        <dbReference type="Pfam" id="PF00205"/>
    </source>
</evidence>
<dbReference type="InterPro" id="IPR029061">
    <property type="entry name" value="THDP-binding"/>
</dbReference>
<dbReference type="RefSeq" id="WP_121979492.1">
    <property type="nucleotide sequence ID" value="NZ_JBHTLH010000010.1"/>
</dbReference>
<dbReference type="PANTHER" id="PTHR42981:SF2">
    <property type="entry name" value="PYRUVATE DEHYDROGENASE [UBIQUINONE]"/>
    <property type="match status" value="1"/>
</dbReference>
<dbReference type="InterPro" id="IPR011766">
    <property type="entry name" value="TPP_enzyme_TPP-bd"/>
</dbReference>
<dbReference type="InterPro" id="IPR029035">
    <property type="entry name" value="DHS-like_NAD/FAD-binding_dom"/>
</dbReference>
<dbReference type="Pfam" id="PF02775">
    <property type="entry name" value="TPP_enzyme_C"/>
    <property type="match status" value="1"/>
</dbReference>
<dbReference type="EC" id="1.2.3.3" evidence="7"/>
<dbReference type="PROSITE" id="PS00187">
    <property type="entry name" value="TPP_ENZYMES"/>
    <property type="match status" value="1"/>
</dbReference>
<evidence type="ECO:0000259" key="6">
    <source>
        <dbReference type="Pfam" id="PF02776"/>
    </source>
</evidence>
<evidence type="ECO:0000313" key="8">
    <source>
        <dbReference type="Proteomes" id="UP001597156"/>
    </source>
</evidence>
<keyword evidence="7" id="KW-0670">Pyruvate</keyword>
<name>A0ABW3PGG8_9LACO</name>
<evidence type="ECO:0000259" key="5">
    <source>
        <dbReference type="Pfam" id="PF02775"/>
    </source>
</evidence>
<dbReference type="InterPro" id="IPR012000">
    <property type="entry name" value="Thiamin_PyroP_enz_cen_dom"/>
</dbReference>
<dbReference type="Pfam" id="PF02776">
    <property type="entry name" value="TPP_enzyme_N"/>
    <property type="match status" value="1"/>
</dbReference>
<dbReference type="GO" id="GO:0047112">
    <property type="term" value="F:pyruvate oxidase activity"/>
    <property type="evidence" value="ECO:0007669"/>
    <property type="project" value="UniProtKB-EC"/>
</dbReference>
<sequence length="579" mass="63386">MAEKASEQLVDVLIDWQVKHVYGLPGDSIDTTVDALRKKQDQIGFIQVRHEEVAALAAAAEAKLTDKLGVCLSIGGPGAIHMLNGLYDAKMDHVPVLALLGQVDTQFLNENYFQEVNTPQLFSDVAVYDKLITASDNLAEVVDEAIRTAYQKHGVAVLTIPDNLPEQKVTGSYTSSAATFQLTSPQIDSDRLKTAAKLIREAKKPLALVGLGAKHAGSQVASFLERNHIPFISTLPAKGLVGDSHPNSLGNVGKLGTKPAYEAMQNTDLLLMLGTNYPYTAYLPKPGSAKSIQVNTNPSAIGKRYPADVGLVADLKEVLFRLDPTETTVLHPDDSFLKACQENVANWNRWMKDKRRLDTTPVAPEALFNDINETAAKDAIYSIDVGTATSWSARFLDVKPTQKFVLSSYLGTMGCALPAAIAAKLNYPNRQVISINGDGAFAMVMQDFITAVKYKLPLINIVLNNSKLAFIEYEQQAAGQLNYQIDLQDMDYAKFADAAGGVGITAKTPEEFERALNRAYRVTKMPVLINAYVRDDAPLPGKIVGEEAKGYMKFGSQYLKEEKKIPELPPLKDIMRQFF</sequence>
<dbReference type="SUPFAM" id="SSF52467">
    <property type="entry name" value="DHS-like NAD/FAD-binding domain"/>
    <property type="match status" value="1"/>
</dbReference>
<gene>
    <name evidence="7" type="ORF">ACFQ22_04185</name>
</gene>
<accession>A0ABW3PGG8</accession>
<feature type="domain" description="Thiamine pyrophosphate enzyme central" evidence="4">
    <location>
        <begin position="192"/>
        <end position="320"/>
    </location>
</feature>